<dbReference type="Gene3D" id="3.30.540.10">
    <property type="entry name" value="Fructose-1,6-Bisphosphatase, subunit A, domain 1"/>
    <property type="match status" value="1"/>
</dbReference>
<protein>
    <submittedName>
        <fullName evidence="5">3'(2'),5'-bisphosphate nucleotidase CysQ</fullName>
        <ecNumber evidence="5">3.1.3.7</ecNumber>
    </submittedName>
</protein>
<name>A0ABU3DDD1_9RHOB</name>
<dbReference type="PANTHER" id="PTHR20854">
    <property type="entry name" value="INOSITOL MONOPHOSPHATASE"/>
    <property type="match status" value="1"/>
</dbReference>
<evidence type="ECO:0000313" key="5">
    <source>
        <dbReference type="EMBL" id="MDT0681162.1"/>
    </source>
</evidence>
<dbReference type="InterPro" id="IPR000760">
    <property type="entry name" value="Inositol_monophosphatase-like"/>
</dbReference>
<keyword evidence="3 5" id="KW-0378">Hydrolase</keyword>
<dbReference type="CDD" id="cd01638">
    <property type="entry name" value="CysQ"/>
    <property type="match status" value="1"/>
</dbReference>
<dbReference type="PRINTS" id="PR00377">
    <property type="entry name" value="IMPHPHTASES"/>
</dbReference>
<dbReference type="InterPro" id="IPR020550">
    <property type="entry name" value="Inositol_monophosphatase_CS"/>
</dbReference>
<dbReference type="RefSeq" id="WP_311688627.1">
    <property type="nucleotide sequence ID" value="NZ_JAVRHL010000001.1"/>
</dbReference>
<dbReference type="PROSITE" id="PS00629">
    <property type="entry name" value="IMP_1"/>
    <property type="match status" value="1"/>
</dbReference>
<evidence type="ECO:0000313" key="6">
    <source>
        <dbReference type="Proteomes" id="UP001265259"/>
    </source>
</evidence>
<evidence type="ECO:0000256" key="2">
    <source>
        <dbReference type="ARBA" id="ARBA00022723"/>
    </source>
</evidence>
<proteinExistence type="inferred from homology"/>
<dbReference type="PROSITE" id="PS00630">
    <property type="entry name" value="IMP_2"/>
    <property type="match status" value="1"/>
</dbReference>
<comment type="similarity">
    <text evidence="1">Belongs to the inositol monophosphatase superfamily.</text>
</comment>
<dbReference type="Pfam" id="PF00459">
    <property type="entry name" value="Inositol_P"/>
    <property type="match status" value="1"/>
</dbReference>
<accession>A0ABU3DDD1</accession>
<dbReference type="SUPFAM" id="SSF56655">
    <property type="entry name" value="Carbohydrate phosphatase"/>
    <property type="match status" value="1"/>
</dbReference>
<dbReference type="Proteomes" id="UP001265259">
    <property type="component" value="Unassembled WGS sequence"/>
</dbReference>
<evidence type="ECO:0000256" key="4">
    <source>
        <dbReference type="ARBA" id="ARBA00022842"/>
    </source>
</evidence>
<evidence type="ECO:0000256" key="1">
    <source>
        <dbReference type="ARBA" id="ARBA00009759"/>
    </source>
</evidence>
<organism evidence="5 6">
    <name type="scientific">Tropicimonas omnivorans</name>
    <dbReference type="NCBI Taxonomy" id="3075590"/>
    <lineage>
        <taxon>Bacteria</taxon>
        <taxon>Pseudomonadati</taxon>
        <taxon>Pseudomonadota</taxon>
        <taxon>Alphaproteobacteria</taxon>
        <taxon>Rhodobacterales</taxon>
        <taxon>Roseobacteraceae</taxon>
        <taxon>Tropicimonas</taxon>
    </lineage>
</organism>
<dbReference type="GO" id="GO:0008441">
    <property type="term" value="F:3'(2'),5'-bisphosphate nucleotidase activity"/>
    <property type="evidence" value="ECO:0007669"/>
    <property type="project" value="UniProtKB-EC"/>
</dbReference>
<gene>
    <name evidence="5" type="ORF">RM543_00580</name>
</gene>
<dbReference type="InterPro" id="IPR020583">
    <property type="entry name" value="Inositol_monoP_metal-BS"/>
</dbReference>
<comment type="caution">
    <text evidence="5">The sequence shown here is derived from an EMBL/GenBank/DDBJ whole genome shotgun (WGS) entry which is preliminary data.</text>
</comment>
<keyword evidence="6" id="KW-1185">Reference proteome</keyword>
<evidence type="ECO:0000256" key="3">
    <source>
        <dbReference type="ARBA" id="ARBA00022801"/>
    </source>
</evidence>
<dbReference type="Gene3D" id="3.40.190.80">
    <property type="match status" value="1"/>
</dbReference>
<keyword evidence="4" id="KW-0460">Magnesium</keyword>
<dbReference type="EC" id="3.1.3.7" evidence="5"/>
<reference evidence="5 6" key="1">
    <citation type="submission" date="2023-09" db="EMBL/GenBank/DDBJ databases">
        <authorList>
            <person name="Rey-Velasco X."/>
        </authorList>
    </citation>
    <scope>NUCLEOTIDE SEQUENCE [LARGE SCALE GENOMIC DNA]</scope>
    <source>
        <strain evidence="5 6">F158</strain>
    </source>
</reference>
<sequence length="255" mass="27870">MSDLDFITDAAREAGRIALMHFRGDPQVWEKDEGQGPVTEADLAVDAFLKERLLGGRKGYGWLSEETADDEDRLARSRIFIVDPIDGTRAFMKGEMAWSISIAVIEDGTPVAGVVYLPAQKALYSASLGDGATLDGRPIRVSRREALDGAHVLAAGQALKDDIWSGEVPAMRRHFRTSLAYRMSLVGEGRFDAMMTLRETWEWDIAAGTLIASEAGALVTDRSGRPLRFNTPQRFTDGVVAAPPALHAEALARLR</sequence>
<dbReference type="PANTHER" id="PTHR20854:SF4">
    <property type="entry name" value="INOSITOL-1-MONOPHOSPHATASE-RELATED"/>
    <property type="match status" value="1"/>
</dbReference>
<dbReference type="EMBL" id="JAVRHL010000001">
    <property type="protein sequence ID" value="MDT0681162.1"/>
    <property type="molecule type" value="Genomic_DNA"/>
</dbReference>
<keyword evidence="2" id="KW-0479">Metal-binding</keyword>